<dbReference type="Proteomes" id="UP001178507">
    <property type="component" value="Unassembled WGS sequence"/>
</dbReference>
<dbReference type="AlphaFoldDB" id="A0AA36N056"/>
<accession>A0AA36N056</accession>
<feature type="compositionally biased region" description="Pro residues" evidence="1">
    <location>
        <begin position="126"/>
        <end position="140"/>
    </location>
</feature>
<protein>
    <submittedName>
        <fullName evidence="2">Uncharacterized protein</fullName>
    </submittedName>
</protein>
<name>A0AA36N056_9DINO</name>
<gene>
    <name evidence="2" type="ORF">EVOR1521_LOCUS13267</name>
</gene>
<evidence type="ECO:0000313" key="3">
    <source>
        <dbReference type="Proteomes" id="UP001178507"/>
    </source>
</evidence>
<organism evidence="2 3">
    <name type="scientific">Effrenium voratum</name>
    <dbReference type="NCBI Taxonomy" id="2562239"/>
    <lineage>
        <taxon>Eukaryota</taxon>
        <taxon>Sar</taxon>
        <taxon>Alveolata</taxon>
        <taxon>Dinophyceae</taxon>
        <taxon>Suessiales</taxon>
        <taxon>Symbiodiniaceae</taxon>
        <taxon>Effrenium</taxon>
    </lineage>
</organism>
<evidence type="ECO:0000256" key="1">
    <source>
        <dbReference type="SAM" id="MobiDB-lite"/>
    </source>
</evidence>
<keyword evidence="3" id="KW-1185">Reference proteome</keyword>
<evidence type="ECO:0000313" key="2">
    <source>
        <dbReference type="EMBL" id="CAJ1387135.1"/>
    </source>
</evidence>
<feature type="region of interest" description="Disordered" evidence="1">
    <location>
        <begin position="71"/>
        <end position="177"/>
    </location>
</feature>
<comment type="caution">
    <text evidence="2">The sequence shown here is derived from an EMBL/GenBank/DDBJ whole genome shotgun (WGS) entry which is preliminary data.</text>
</comment>
<sequence length="188" mass="21218">MARAHELSTSVAGENYPVRPVDRWYLKTRADLQLDGNSYGGHFLDTTTDREKARQVLQRVQFTTAVNRGLMTQDAELEDPPRPEKRVRLPAADMRATFTEKLSAPSAPSPARRLPQLELRRSEPRLPAPGPPPPQPPQPLPGGMDERRKKLKSVSADTRFSKRGLGRGGPRFWPEHSFSQSMMNLRWG</sequence>
<proteinExistence type="predicted"/>
<dbReference type="EMBL" id="CAUJNA010001467">
    <property type="protein sequence ID" value="CAJ1387135.1"/>
    <property type="molecule type" value="Genomic_DNA"/>
</dbReference>
<reference evidence="2" key="1">
    <citation type="submission" date="2023-08" db="EMBL/GenBank/DDBJ databases">
        <authorList>
            <person name="Chen Y."/>
            <person name="Shah S."/>
            <person name="Dougan E. K."/>
            <person name="Thang M."/>
            <person name="Chan C."/>
        </authorList>
    </citation>
    <scope>NUCLEOTIDE SEQUENCE</scope>
</reference>